<keyword evidence="1" id="KW-1133">Transmembrane helix</keyword>
<evidence type="ECO:0000256" key="1">
    <source>
        <dbReference type="SAM" id="Phobius"/>
    </source>
</evidence>
<protein>
    <submittedName>
        <fullName evidence="2">MFS family permease</fullName>
    </submittedName>
</protein>
<feature type="transmembrane region" description="Helical" evidence="1">
    <location>
        <begin position="117"/>
        <end position="134"/>
    </location>
</feature>
<keyword evidence="3" id="KW-1185">Reference proteome</keyword>
<dbReference type="RefSeq" id="WP_135504617.1">
    <property type="nucleotide sequence ID" value="NZ_JACHHE010000004.1"/>
</dbReference>
<name>A0A7W8FSC5_9BACL</name>
<dbReference type="Proteomes" id="UP000525923">
    <property type="component" value="Unassembled WGS sequence"/>
</dbReference>
<evidence type="ECO:0000313" key="2">
    <source>
        <dbReference type="EMBL" id="MBB5180429.1"/>
    </source>
</evidence>
<sequence>MFKRIIGVFLSAVILGLGVAVLNYVSLNQRESDVYYLGEGVYFILTLWVYLLFYLVVVVPSSWIIDKSRKRFKKTTITNQYFIGIALYSLAGFFLGTVYNLLMGSTQNYLNNFIETLAFWFIALFLYFQVLWVLERGFLEKVLKREKSVL</sequence>
<evidence type="ECO:0000313" key="3">
    <source>
        <dbReference type="Proteomes" id="UP000525923"/>
    </source>
</evidence>
<organism evidence="2 3">
    <name type="scientific">Planococcus koreensis</name>
    <dbReference type="NCBI Taxonomy" id="112331"/>
    <lineage>
        <taxon>Bacteria</taxon>
        <taxon>Bacillati</taxon>
        <taxon>Bacillota</taxon>
        <taxon>Bacilli</taxon>
        <taxon>Bacillales</taxon>
        <taxon>Caryophanaceae</taxon>
        <taxon>Planococcus</taxon>
    </lineage>
</organism>
<dbReference type="EMBL" id="JACHHE010000004">
    <property type="protein sequence ID" value="MBB5180429.1"/>
    <property type="molecule type" value="Genomic_DNA"/>
</dbReference>
<dbReference type="OrthoDB" id="2622664at2"/>
<keyword evidence="1" id="KW-0472">Membrane</keyword>
<comment type="caution">
    <text evidence="2">The sequence shown here is derived from an EMBL/GenBank/DDBJ whole genome shotgun (WGS) entry which is preliminary data.</text>
</comment>
<feature type="transmembrane region" description="Helical" evidence="1">
    <location>
        <begin position="81"/>
        <end position="102"/>
    </location>
</feature>
<feature type="transmembrane region" description="Helical" evidence="1">
    <location>
        <begin position="40"/>
        <end position="60"/>
    </location>
</feature>
<feature type="transmembrane region" description="Helical" evidence="1">
    <location>
        <begin position="5"/>
        <end position="25"/>
    </location>
</feature>
<keyword evidence="1" id="KW-0812">Transmembrane</keyword>
<gene>
    <name evidence="2" type="ORF">HNQ44_001857</name>
</gene>
<reference evidence="2 3" key="1">
    <citation type="submission" date="2020-08" db="EMBL/GenBank/DDBJ databases">
        <title>Genomic Encyclopedia of Type Strains, Phase IV (KMG-IV): sequencing the most valuable type-strain genomes for metagenomic binning, comparative biology and taxonomic classification.</title>
        <authorList>
            <person name="Goeker M."/>
        </authorList>
    </citation>
    <scope>NUCLEOTIDE SEQUENCE [LARGE SCALE GENOMIC DNA]</scope>
    <source>
        <strain evidence="2 3">DSM 15895</strain>
    </source>
</reference>
<proteinExistence type="predicted"/>
<dbReference type="AlphaFoldDB" id="A0A7W8FSC5"/>
<accession>A0A7W8FSC5</accession>